<dbReference type="InterPro" id="IPR036465">
    <property type="entry name" value="vWFA_dom_sf"/>
</dbReference>
<evidence type="ECO:0000313" key="3">
    <source>
        <dbReference type="EMBL" id="KAB1639772.1"/>
    </source>
</evidence>
<evidence type="ECO:0000256" key="1">
    <source>
        <dbReference type="SAM" id="Phobius"/>
    </source>
</evidence>
<dbReference type="SUPFAM" id="SSF53300">
    <property type="entry name" value="vWA-like"/>
    <property type="match status" value="1"/>
</dbReference>
<comment type="caution">
    <text evidence="3">The sequence shown here is derived from an EMBL/GenBank/DDBJ whole genome shotgun (WGS) entry which is preliminary data.</text>
</comment>
<reference evidence="3 4" key="1">
    <citation type="submission" date="2019-09" db="EMBL/GenBank/DDBJ databases">
        <title>Phylogeny of genus Pseudoclavibacter and closely related genus.</title>
        <authorList>
            <person name="Li Y."/>
        </authorList>
    </citation>
    <scope>NUCLEOTIDE SEQUENCE [LARGE SCALE GENOMIC DNA]</scope>
    <source>
        <strain evidence="3 4">THG-MD12</strain>
    </source>
</reference>
<dbReference type="AlphaFoldDB" id="A0A7J5B6J9"/>
<accession>A0A7J5B6J9</accession>
<dbReference type="Pfam" id="PF13519">
    <property type="entry name" value="VWA_2"/>
    <property type="match status" value="1"/>
</dbReference>
<dbReference type="Proteomes" id="UP000490386">
    <property type="component" value="Unassembled WGS sequence"/>
</dbReference>
<keyword evidence="1" id="KW-1133">Transmembrane helix</keyword>
<keyword evidence="1" id="KW-0812">Transmembrane</keyword>
<dbReference type="EMBL" id="WBJX01000001">
    <property type="protein sequence ID" value="KAB1639772.1"/>
    <property type="molecule type" value="Genomic_DNA"/>
</dbReference>
<dbReference type="OrthoDB" id="9814325at2"/>
<organism evidence="3 4">
    <name type="scientific">Pseudoclavibacter terrae</name>
    <dbReference type="NCBI Taxonomy" id="1530195"/>
    <lineage>
        <taxon>Bacteria</taxon>
        <taxon>Bacillati</taxon>
        <taxon>Actinomycetota</taxon>
        <taxon>Actinomycetes</taxon>
        <taxon>Micrococcales</taxon>
        <taxon>Microbacteriaceae</taxon>
        <taxon>Pseudoclavibacter</taxon>
    </lineage>
</organism>
<feature type="transmembrane region" description="Helical" evidence="1">
    <location>
        <begin position="39"/>
        <end position="58"/>
    </location>
</feature>
<dbReference type="Gene3D" id="3.40.50.410">
    <property type="entry name" value="von Willebrand factor, type A domain"/>
    <property type="match status" value="1"/>
</dbReference>
<keyword evidence="1" id="KW-0472">Membrane</keyword>
<proteinExistence type="predicted"/>
<dbReference type="PANTHER" id="PTHR37947:SF1">
    <property type="entry name" value="BLL2462 PROTEIN"/>
    <property type="match status" value="1"/>
</dbReference>
<sequence>MTWNPILPPVLLALVGMVLLGFCVFALVRASDRRRRVNWALRLAACALIVVAAFRPGVGSAPAPNLQSEVDVLFVVDTTASMVAEDWDGAPRLDGVKADISALTAAHEGARFGLVTFDAAAVQRLPFTADTTALDALLQTLRPEVTQYSRGSSISIAEPLVQDVLEAAAEAEPERARLVYYLGDGEQTAETEPESFSAVAGYLAGGAVLGYGTEEGGPMKETAGTLATDESGYILDGQGQQARSVIDTAALQTIADDLALPLEVREPGTEVVPAEVDGTRVTQTGGSAETAFEVYWILAAAAFLLLLRDVWESVKHSIELSRARGGTA</sequence>
<dbReference type="RefSeq" id="WP_151422927.1">
    <property type="nucleotide sequence ID" value="NZ_CANKVH010000002.1"/>
</dbReference>
<name>A0A7J5B6J9_9MICO</name>
<dbReference type="InterPro" id="IPR002035">
    <property type="entry name" value="VWF_A"/>
</dbReference>
<dbReference type="PANTHER" id="PTHR37947">
    <property type="entry name" value="BLL2462 PROTEIN"/>
    <property type="match status" value="1"/>
</dbReference>
<feature type="transmembrane region" description="Helical" evidence="1">
    <location>
        <begin position="6"/>
        <end position="27"/>
    </location>
</feature>
<evidence type="ECO:0000259" key="2">
    <source>
        <dbReference type="PROSITE" id="PS50234"/>
    </source>
</evidence>
<dbReference type="PROSITE" id="PS50234">
    <property type="entry name" value="VWFA"/>
    <property type="match status" value="1"/>
</dbReference>
<protein>
    <submittedName>
        <fullName evidence="3">VWA domain-containing protein</fullName>
    </submittedName>
</protein>
<gene>
    <name evidence="3" type="ORF">F8O03_05525</name>
</gene>
<keyword evidence="4" id="KW-1185">Reference proteome</keyword>
<evidence type="ECO:0000313" key="4">
    <source>
        <dbReference type="Proteomes" id="UP000490386"/>
    </source>
</evidence>
<feature type="domain" description="VWFA" evidence="2">
    <location>
        <begin position="71"/>
        <end position="258"/>
    </location>
</feature>